<accession>A0ABU0E3P4</accession>
<sequence length="130" mass="15339">MRKVKIIFICSFLFMLVGCMRSEKKAIDYNKVSDKLINEHGFEIEAKCEDGVFECDTYSRVSLVGEDLNSSYMFYTEGDQVTDIQRYYNHEYTSIMNNEDEYDRYIVLIHALGYSEEDINGFIVWCINEK</sequence>
<dbReference type="PROSITE" id="PS51257">
    <property type="entry name" value="PROKAR_LIPOPROTEIN"/>
    <property type="match status" value="1"/>
</dbReference>
<reference evidence="1 2" key="1">
    <citation type="submission" date="2023-07" db="EMBL/GenBank/DDBJ databases">
        <title>Genomic Encyclopedia of Type Strains, Phase IV (KMG-IV): sequencing the most valuable type-strain genomes for metagenomic binning, comparative biology and taxonomic classification.</title>
        <authorList>
            <person name="Goeker M."/>
        </authorList>
    </citation>
    <scope>NUCLEOTIDE SEQUENCE [LARGE SCALE GENOMIC DNA]</scope>
    <source>
        <strain evidence="1 2">DSM 16784</strain>
    </source>
</reference>
<dbReference type="Proteomes" id="UP001230220">
    <property type="component" value="Unassembled WGS sequence"/>
</dbReference>
<proteinExistence type="predicted"/>
<evidence type="ECO:0000313" key="2">
    <source>
        <dbReference type="Proteomes" id="UP001230220"/>
    </source>
</evidence>
<dbReference type="EMBL" id="JAUSUR010000004">
    <property type="protein sequence ID" value="MDQ0361507.1"/>
    <property type="molecule type" value="Genomic_DNA"/>
</dbReference>
<protein>
    <submittedName>
        <fullName evidence="1">Uncharacterized protein</fullName>
    </submittedName>
</protein>
<name>A0ABU0E3P4_9FIRM</name>
<organism evidence="1 2">
    <name type="scientific">Breznakia pachnodae</name>
    <dbReference type="NCBI Taxonomy" id="265178"/>
    <lineage>
        <taxon>Bacteria</taxon>
        <taxon>Bacillati</taxon>
        <taxon>Bacillota</taxon>
        <taxon>Erysipelotrichia</taxon>
        <taxon>Erysipelotrichales</taxon>
        <taxon>Erysipelotrichaceae</taxon>
        <taxon>Breznakia</taxon>
    </lineage>
</organism>
<keyword evidence="2" id="KW-1185">Reference proteome</keyword>
<evidence type="ECO:0000313" key="1">
    <source>
        <dbReference type="EMBL" id="MDQ0361507.1"/>
    </source>
</evidence>
<comment type="caution">
    <text evidence="1">The sequence shown here is derived from an EMBL/GenBank/DDBJ whole genome shotgun (WGS) entry which is preliminary data.</text>
</comment>
<gene>
    <name evidence="1" type="ORF">J2S15_002257</name>
</gene>
<dbReference type="RefSeq" id="WP_307408296.1">
    <property type="nucleotide sequence ID" value="NZ_JAUSUR010000004.1"/>
</dbReference>